<accession>A0A1D1ZDA2</accession>
<evidence type="ECO:0000256" key="1">
    <source>
        <dbReference type="SAM" id="MobiDB-lite"/>
    </source>
</evidence>
<name>A0A1D1ZDA2_9ARAE</name>
<protein>
    <submittedName>
        <fullName evidence="2">2-oxoglutarate decarboxylase</fullName>
    </submittedName>
</protein>
<evidence type="ECO:0000313" key="2">
    <source>
        <dbReference type="EMBL" id="JAT64839.1"/>
    </source>
</evidence>
<sequence length="192" mass="21038">DPYESANLAWSQVTHRRCSTAAAALQIAVLPRFCFSGVLVISGGAAAAMFQSGGGVGGAAAAVMRTLVRHFSRKCHRDLRRINPKVPREEAAAISGELYRIIKDHGPLTVSNTWNYAKDAGINGLNSKTHMKLMLKWMRGRSMLKLFCTHIGSNKKFLHATLPEEPQAAQVENPSPSTETEKPSVKKKQRTK</sequence>
<dbReference type="PANTHER" id="PTHR35110">
    <property type="entry name" value="EXPRESSED PROTEIN"/>
    <property type="match status" value="1"/>
</dbReference>
<feature type="non-terminal residue" evidence="2">
    <location>
        <position position="1"/>
    </location>
</feature>
<feature type="region of interest" description="Disordered" evidence="1">
    <location>
        <begin position="163"/>
        <end position="192"/>
    </location>
</feature>
<reference evidence="2" key="1">
    <citation type="submission" date="2015-07" db="EMBL/GenBank/DDBJ databases">
        <title>Transcriptome Assembly of Anthurium amnicola.</title>
        <authorList>
            <person name="Suzuki J."/>
        </authorList>
    </citation>
    <scope>NUCLEOTIDE SEQUENCE</scope>
</reference>
<proteinExistence type="predicted"/>
<dbReference type="EMBL" id="GDJX01003097">
    <property type="protein sequence ID" value="JAT64839.1"/>
    <property type="molecule type" value="Transcribed_RNA"/>
</dbReference>
<dbReference type="AlphaFoldDB" id="A0A1D1ZDA2"/>
<organism evidence="2">
    <name type="scientific">Anthurium amnicola</name>
    <dbReference type="NCBI Taxonomy" id="1678845"/>
    <lineage>
        <taxon>Eukaryota</taxon>
        <taxon>Viridiplantae</taxon>
        <taxon>Streptophyta</taxon>
        <taxon>Embryophyta</taxon>
        <taxon>Tracheophyta</taxon>
        <taxon>Spermatophyta</taxon>
        <taxon>Magnoliopsida</taxon>
        <taxon>Liliopsida</taxon>
        <taxon>Araceae</taxon>
        <taxon>Pothoideae</taxon>
        <taxon>Potheae</taxon>
        <taxon>Anthurium</taxon>
    </lineage>
</organism>
<gene>
    <name evidence="2" type="primary">kgd_0</name>
    <name evidence="2" type="ORF">g.32680</name>
</gene>
<dbReference type="PANTHER" id="PTHR35110:SF1">
    <property type="entry name" value="EXPRESSED PROTEIN"/>
    <property type="match status" value="1"/>
</dbReference>